<dbReference type="NCBIfam" id="TIGR00229">
    <property type="entry name" value="sensory_box"/>
    <property type="match status" value="1"/>
</dbReference>
<dbReference type="InterPro" id="IPR000700">
    <property type="entry name" value="PAS-assoc_C"/>
</dbReference>
<dbReference type="InterPro" id="IPR029787">
    <property type="entry name" value="Nucleotide_cyclase"/>
</dbReference>
<dbReference type="GO" id="GO:0052621">
    <property type="term" value="F:diguanylate cyclase activity"/>
    <property type="evidence" value="ECO:0007669"/>
    <property type="project" value="UniProtKB-EC"/>
</dbReference>
<keyword evidence="1" id="KW-0175">Coiled coil</keyword>
<keyword evidence="5" id="KW-0808">Transferase</keyword>
<dbReference type="CDD" id="cd00130">
    <property type="entry name" value="PAS"/>
    <property type="match status" value="2"/>
</dbReference>
<evidence type="ECO:0000313" key="5">
    <source>
        <dbReference type="EMBL" id="MDC2890225.1"/>
    </source>
</evidence>
<feature type="domain" description="PAS" evidence="2">
    <location>
        <begin position="10"/>
        <end position="56"/>
    </location>
</feature>
<dbReference type="PROSITE" id="PS50112">
    <property type="entry name" value="PAS"/>
    <property type="match status" value="2"/>
</dbReference>
<feature type="domain" description="PAC" evidence="3">
    <location>
        <begin position="214"/>
        <end position="268"/>
    </location>
</feature>
<dbReference type="NCBIfam" id="TIGR00254">
    <property type="entry name" value="GGDEF"/>
    <property type="match status" value="1"/>
</dbReference>
<accession>A0ABT5FGW4</accession>
<dbReference type="PROSITE" id="PS50887">
    <property type="entry name" value="GGDEF"/>
    <property type="match status" value="1"/>
</dbReference>
<comment type="caution">
    <text evidence="5">The sequence shown here is derived from an EMBL/GenBank/DDBJ whole genome shotgun (WGS) entry which is preliminary data.</text>
</comment>
<gene>
    <name evidence="5" type="ORF">PN838_17510</name>
</gene>
<reference evidence="5 6" key="1">
    <citation type="submission" date="2023-01" db="EMBL/GenBank/DDBJ databases">
        <title>Psychrosphaera sp. nov., isolated from marine algae.</title>
        <authorList>
            <person name="Bayburt H."/>
            <person name="Choi B.J."/>
            <person name="Kim J.M."/>
            <person name="Choi D.G."/>
            <person name="Jeon C.O."/>
        </authorList>
    </citation>
    <scope>NUCLEOTIDE SEQUENCE [LARGE SCALE GENOMIC DNA]</scope>
    <source>
        <strain evidence="5 6">G1-22</strain>
    </source>
</reference>
<name>A0ABT5FGW4_9GAMM</name>
<dbReference type="Gene3D" id="3.30.450.20">
    <property type="entry name" value="PAS domain"/>
    <property type="match status" value="2"/>
</dbReference>
<dbReference type="InterPro" id="IPR043128">
    <property type="entry name" value="Rev_trsase/Diguanyl_cyclase"/>
</dbReference>
<dbReference type="Proteomes" id="UP001528411">
    <property type="component" value="Unassembled WGS sequence"/>
</dbReference>
<proteinExistence type="predicted"/>
<evidence type="ECO:0000256" key="1">
    <source>
        <dbReference type="SAM" id="Coils"/>
    </source>
</evidence>
<feature type="domain" description="GGDEF" evidence="4">
    <location>
        <begin position="332"/>
        <end position="467"/>
    </location>
</feature>
<dbReference type="SUPFAM" id="SSF55073">
    <property type="entry name" value="Nucleotide cyclase"/>
    <property type="match status" value="1"/>
</dbReference>
<dbReference type="InterPro" id="IPR035965">
    <property type="entry name" value="PAS-like_dom_sf"/>
</dbReference>
<dbReference type="PANTHER" id="PTHR46663">
    <property type="entry name" value="DIGUANYLATE CYCLASE DGCT-RELATED"/>
    <property type="match status" value="1"/>
</dbReference>
<dbReference type="SMART" id="SM00267">
    <property type="entry name" value="GGDEF"/>
    <property type="match status" value="1"/>
</dbReference>
<dbReference type="EC" id="2.7.7.65" evidence="5"/>
<dbReference type="EMBL" id="JAQOMS010000002">
    <property type="protein sequence ID" value="MDC2890225.1"/>
    <property type="molecule type" value="Genomic_DNA"/>
</dbReference>
<evidence type="ECO:0000313" key="6">
    <source>
        <dbReference type="Proteomes" id="UP001528411"/>
    </source>
</evidence>
<feature type="coiled-coil region" evidence="1">
    <location>
        <begin position="263"/>
        <end position="290"/>
    </location>
</feature>
<organism evidence="5 6">
    <name type="scientific">Psychrosphaera algicola</name>
    <dbReference type="NCBI Taxonomy" id="3023714"/>
    <lineage>
        <taxon>Bacteria</taxon>
        <taxon>Pseudomonadati</taxon>
        <taxon>Pseudomonadota</taxon>
        <taxon>Gammaproteobacteria</taxon>
        <taxon>Alteromonadales</taxon>
        <taxon>Pseudoalteromonadaceae</taxon>
        <taxon>Psychrosphaera</taxon>
    </lineage>
</organism>
<dbReference type="Gene3D" id="3.30.70.270">
    <property type="match status" value="1"/>
</dbReference>
<dbReference type="SMART" id="SM00086">
    <property type="entry name" value="PAC"/>
    <property type="match status" value="1"/>
</dbReference>
<evidence type="ECO:0000259" key="2">
    <source>
        <dbReference type="PROSITE" id="PS50112"/>
    </source>
</evidence>
<dbReference type="PANTHER" id="PTHR46663:SF3">
    <property type="entry name" value="SLL0267 PROTEIN"/>
    <property type="match status" value="1"/>
</dbReference>
<feature type="domain" description="PAS" evidence="2">
    <location>
        <begin position="136"/>
        <end position="189"/>
    </location>
</feature>
<keyword evidence="6" id="KW-1185">Reference proteome</keyword>
<dbReference type="InterPro" id="IPR052163">
    <property type="entry name" value="DGC-Regulatory_Protein"/>
</dbReference>
<dbReference type="PROSITE" id="PS50113">
    <property type="entry name" value="PAC"/>
    <property type="match status" value="1"/>
</dbReference>
<dbReference type="SMART" id="SM00091">
    <property type="entry name" value="PAS"/>
    <property type="match status" value="2"/>
</dbReference>
<protein>
    <submittedName>
        <fullName evidence="5">Diguanylate cyclase</fullName>
        <ecNumber evidence="5">2.7.7.65</ecNumber>
    </submittedName>
</protein>
<dbReference type="InterPro" id="IPR000160">
    <property type="entry name" value="GGDEF_dom"/>
</dbReference>
<dbReference type="Pfam" id="PF00990">
    <property type="entry name" value="GGDEF"/>
    <property type="match status" value="1"/>
</dbReference>
<sequence length="475" mass="53629">MENSESGLANDLNLKRLLEHAHIGVVIHAWDTSVVYANPTALRLMRLSYEQIIGKTAYDPEWHFVDEAGKIIGVDDYPVNKVKNQNTRLENEIVGAIDGSQPDISWFLVNAYMENSGSPETSFIVVTFNDITESKQLFSFRDIVENTQDIVIVTEANPIDSPVGPNIIYVNKAFEQLTGYTQDEVIGETPRILQGALTDKQSTQRIHDALAKQEAVTETLLNYDSSGRPYWLEINIMPLTNKYGEVTHFAAIERDVSERKFHLEQLKTKNEDLKALKVTLEKRVEERTNELMTAKITLEQIAFIDQLTNIPNRRYFIDQATKVIYSAQRQALPVAFGFIDVDNFKKINDSHGHSVGDEVLKAVASCFANTFRKEDAFCRYGGEEFAFAVIVKENEDTENLANRLLAAVRNTKVTIEDVEIYFTISLGIKINQATSTTDFELELKDADEAMYQAKKKVRINTLSSGIKLGLLCKPL</sequence>
<dbReference type="InterPro" id="IPR001610">
    <property type="entry name" value="PAC"/>
</dbReference>
<dbReference type="Pfam" id="PF13188">
    <property type="entry name" value="PAS_8"/>
    <property type="match status" value="1"/>
</dbReference>
<evidence type="ECO:0000259" key="3">
    <source>
        <dbReference type="PROSITE" id="PS50113"/>
    </source>
</evidence>
<dbReference type="SUPFAM" id="SSF55785">
    <property type="entry name" value="PYP-like sensor domain (PAS domain)"/>
    <property type="match status" value="2"/>
</dbReference>
<keyword evidence="5" id="KW-0548">Nucleotidyltransferase</keyword>
<dbReference type="RefSeq" id="WP_272181470.1">
    <property type="nucleotide sequence ID" value="NZ_JAQOMS010000002.1"/>
</dbReference>
<dbReference type="Pfam" id="PF13426">
    <property type="entry name" value="PAS_9"/>
    <property type="match status" value="1"/>
</dbReference>
<dbReference type="CDD" id="cd01949">
    <property type="entry name" value="GGDEF"/>
    <property type="match status" value="1"/>
</dbReference>
<evidence type="ECO:0000259" key="4">
    <source>
        <dbReference type="PROSITE" id="PS50887"/>
    </source>
</evidence>
<dbReference type="InterPro" id="IPR000014">
    <property type="entry name" value="PAS"/>
</dbReference>